<accession>A0AAU9F3D8</accession>
<dbReference type="PANTHER" id="PTHR30314">
    <property type="entry name" value="CELL DIVISION PROTEIN FTSZ-RELATED"/>
    <property type="match status" value="1"/>
</dbReference>
<comment type="subunit">
    <text evidence="4">Homodimer. Polymerizes to form a dynamic ring structure in a strictly GTP-dependent manner. Interacts directly with several other division proteins.</text>
</comment>
<dbReference type="PANTHER" id="PTHR30314:SF3">
    <property type="entry name" value="MITOCHONDRIAL DIVISION PROTEIN FSZA"/>
    <property type="match status" value="1"/>
</dbReference>
<feature type="binding site" evidence="4">
    <location>
        <begin position="111"/>
        <end position="113"/>
    </location>
    <ligand>
        <name>GTP</name>
        <dbReference type="ChEBI" id="CHEBI:37565"/>
    </ligand>
</feature>
<dbReference type="GO" id="GO:0043093">
    <property type="term" value="P:FtsZ-dependent cytokinesis"/>
    <property type="evidence" value="ECO:0007669"/>
    <property type="project" value="UniProtKB-UniRule"/>
</dbReference>
<evidence type="ECO:0000256" key="5">
    <source>
        <dbReference type="NCBIfam" id="TIGR00065"/>
    </source>
</evidence>
<keyword evidence="3 4" id="KW-0342">GTP-binding</keyword>
<dbReference type="GO" id="GO:0005737">
    <property type="term" value="C:cytoplasm"/>
    <property type="evidence" value="ECO:0007669"/>
    <property type="project" value="UniProtKB-SubCell"/>
</dbReference>
<dbReference type="CDD" id="cd02201">
    <property type="entry name" value="FtsZ_type1"/>
    <property type="match status" value="1"/>
</dbReference>
<feature type="binding site" evidence="4">
    <location>
        <position position="190"/>
    </location>
    <ligand>
        <name>GTP</name>
        <dbReference type="ChEBI" id="CHEBI:37565"/>
    </ligand>
</feature>
<feature type="region of interest" description="Disordered" evidence="7">
    <location>
        <begin position="366"/>
        <end position="391"/>
    </location>
</feature>
<evidence type="ECO:0000256" key="1">
    <source>
        <dbReference type="ARBA" id="ARBA00009690"/>
    </source>
</evidence>
<feature type="domain" description="Tubulin/FtsZ GTPase" evidence="8">
    <location>
        <begin position="16"/>
        <end position="208"/>
    </location>
</feature>
<evidence type="ECO:0000259" key="9">
    <source>
        <dbReference type="SMART" id="SM00865"/>
    </source>
</evidence>
<dbReference type="InterPro" id="IPR036525">
    <property type="entry name" value="Tubulin/FtsZ_GTPase_sf"/>
</dbReference>
<dbReference type="PRINTS" id="PR00423">
    <property type="entry name" value="CELLDVISFTSZ"/>
</dbReference>
<comment type="subcellular location">
    <subcellularLocation>
        <location evidence="4">Cytoplasm</location>
    </subcellularLocation>
    <text evidence="4">Assembles at midcell at the inner surface of the cytoplasmic membrane.</text>
</comment>
<comment type="similarity">
    <text evidence="1 4 6">Belongs to the FtsZ family.</text>
</comment>
<evidence type="ECO:0000256" key="3">
    <source>
        <dbReference type="ARBA" id="ARBA00023134"/>
    </source>
</evidence>
<evidence type="ECO:0000256" key="2">
    <source>
        <dbReference type="ARBA" id="ARBA00022741"/>
    </source>
</evidence>
<dbReference type="InterPro" id="IPR008280">
    <property type="entry name" value="Tub_FtsZ_C"/>
</dbReference>
<evidence type="ECO:0000313" key="11">
    <source>
        <dbReference type="Proteomes" id="UP001366166"/>
    </source>
</evidence>
<dbReference type="PROSITE" id="PS01135">
    <property type="entry name" value="FTSZ_2"/>
    <property type="match status" value="1"/>
</dbReference>
<dbReference type="Proteomes" id="UP001366166">
    <property type="component" value="Chromosome"/>
</dbReference>
<reference evidence="11" key="1">
    <citation type="journal article" date="2023" name="Arch. Microbiol.">
        <title>Desulfoferula mesophilus gen. nov. sp. nov., a mesophilic sulfate-reducing bacterium isolated from a brackish lake sediment.</title>
        <authorList>
            <person name="Watanabe T."/>
            <person name="Yabe T."/>
            <person name="Tsuji J.M."/>
            <person name="Fukui M."/>
        </authorList>
    </citation>
    <scope>NUCLEOTIDE SEQUENCE [LARGE SCALE GENOMIC DNA]</scope>
    <source>
        <strain evidence="11">12FAK</strain>
    </source>
</reference>
<dbReference type="SMART" id="SM00864">
    <property type="entry name" value="Tubulin"/>
    <property type="match status" value="1"/>
</dbReference>
<evidence type="ECO:0000256" key="7">
    <source>
        <dbReference type="SAM" id="MobiDB-lite"/>
    </source>
</evidence>
<dbReference type="FunFam" id="3.40.50.1440:FF:000001">
    <property type="entry name" value="Cell division protein FtsZ"/>
    <property type="match status" value="1"/>
</dbReference>
<dbReference type="NCBIfam" id="TIGR00065">
    <property type="entry name" value="ftsZ"/>
    <property type="match status" value="1"/>
</dbReference>
<dbReference type="Pfam" id="PF12327">
    <property type="entry name" value="FtsZ_C"/>
    <property type="match status" value="1"/>
</dbReference>
<dbReference type="GO" id="GO:0000917">
    <property type="term" value="P:division septum assembly"/>
    <property type="evidence" value="ECO:0007669"/>
    <property type="project" value="UniProtKB-KW"/>
</dbReference>
<evidence type="ECO:0000313" key="10">
    <source>
        <dbReference type="EMBL" id="BEQ16352.1"/>
    </source>
</evidence>
<keyword evidence="4" id="KW-0963">Cytoplasm</keyword>
<dbReference type="GO" id="GO:0005525">
    <property type="term" value="F:GTP binding"/>
    <property type="evidence" value="ECO:0007669"/>
    <property type="project" value="UniProtKB-UniRule"/>
</dbReference>
<keyword evidence="4 6" id="KW-0132">Cell division</keyword>
<evidence type="ECO:0000259" key="8">
    <source>
        <dbReference type="SMART" id="SM00864"/>
    </source>
</evidence>
<dbReference type="KEGG" id="dmp:FAK_34180"/>
<proteinExistence type="inferred from homology"/>
<dbReference type="InterPro" id="IPR045061">
    <property type="entry name" value="FtsZ/CetZ"/>
</dbReference>
<dbReference type="InterPro" id="IPR000158">
    <property type="entry name" value="Cell_div_FtsZ"/>
</dbReference>
<organism evidence="10 11">
    <name type="scientific">Desulfoferula mesophila</name>
    <dbReference type="NCBI Taxonomy" id="3058419"/>
    <lineage>
        <taxon>Bacteria</taxon>
        <taxon>Pseudomonadati</taxon>
        <taxon>Thermodesulfobacteriota</taxon>
        <taxon>Desulfarculia</taxon>
        <taxon>Desulfarculales</taxon>
        <taxon>Desulfarculaceae</taxon>
        <taxon>Desulfoferula</taxon>
    </lineage>
</organism>
<gene>
    <name evidence="4" type="primary">ftsZ</name>
    <name evidence="10" type="ORF">FAK_34180</name>
</gene>
<dbReference type="InterPro" id="IPR003008">
    <property type="entry name" value="Tubulin_FtsZ_GTPase"/>
</dbReference>
<evidence type="ECO:0000256" key="4">
    <source>
        <dbReference type="HAMAP-Rule" id="MF_00909"/>
    </source>
</evidence>
<dbReference type="PROSITE" id="PS01134">
    <property type="entry name" value="FTSZ_1"/>
    <property type="match status" value="1"/>
</dbReference>
<comment type="function">
    <text evidence="4 6">Essential cell division protein that forms a contractile ring structure (Z ring) at the future cell division site. The regulation of the ring assembly controls the timing and the location of cell division. One of the functions of the FtsZ ring is to recruit other cell division proteins to the septum to produce a new cell wall between the dividing cells. Binds GTP and shows GTPase activity.</text>
</comment>
<sequence length="399" mass="42071">MSMEIQMVDNLDANAKLRVVGVGGGGNNALNNMITAGLKGVEFIAANTDLQALENSKARVHMQLGQNLTRGLGAGADPEVGRQAALEDRDKIKELLAGSDMVFVTAGLGGGTGTGGAPVIAEVAKEVGALTVAVVTKPFDFEGKRRFKQAELGVEELKKVVDTLIVIPNTRLRSLAPKNARFHDMLKKADEVLLYAVRGISDLIITPGLINLDFADVRTVMGEMGVALMGAGEASGDDRALQAATRAINNPLLEDITIDGARGVLVNITATDEITIDEISEASSFIQEAAHEEANIIWGTVIDPTMGESMRVTVIATGIGQIEEVREVRRVAVAGGGGVAGGGSREMDISEIDELNVRTYRRNGASLRGLTSPGTQGGRPMSGDSSDLDWPAFLRRQAD</sequence>
<dbReference type="EMBL" id="AP028679">
    <property type="protein sequence ID" value="BEQ16352.1"/>
    <property type="molecule type" value="Genomic_DNA"/>
</dbReference>
<dbReference type="InterPro" id="IPR024757">
    <property type="entry name" value="FtsZ_C"/>
</dbReference>
<feature type="binding site" evidence="4">
    <location>
        <position position="146"/>
    </location>
    <ligand>
        <name>GTP</name>
        <dbReference type="ChEBI" id="CHEBI:37565"/>
    </ligand>
</feature>
<dbReference type="GO" id="GO:0003924">
    <property type="term" value="F:GTPase activity"/>
    <property type="evidence" value="ECO:0007669"/>
    <property type="project" value="UniProtKB-UniRule"/>
</dbReference>
<feature type="domain" description="Tubulin/FtsZ 2-layer sandwich" evidence="9">
    <location>
        <begin position="210"/>
        <end position="328"/>
    </location>
</feature>
<dbReference type="SMART" id="SM00865">
    <property type="entry name" value="Tubulin_C"/>
    <property type="match status" value="1"/>
</dbReference>
<evidence type="ECO:0000256" key="6">
    <source>
        <dbReference type="RuleBase" id="RU000631"/>
    </source>
</evidence>
<dbReference type="Gene3D" id="3.30.1330.20">
    <property type="entry name" value="Tubulin/FtsZ, C-terminal domain"/>
    <property type="match status" value="1"/>
</dbReference>
<dbReference type="HAMAP" id="MF_00909">
    <property type="entry name" value="FtsZ"/>
    <property type="match status" value="1"/>
</dbReference>
<dbReference type="SUPFAM" id="SSF55307">
    <property type="entry name" value="Tubulin C-terminal domain-like"/>
    <property type="match status" value="1"/>
</dbReference>
<dbReference type="Pfam" id="PF00091">
    <property type="entry name" value="Tubulin"/>
    <property type="match status" value="1"/>
</dbReference>
<dbReference type="InterPro" id="IPR037103">
    <property type="entry name" value="Tubulin/FtsZ-like_C"/>
</dbReference>
<feature type="binding site" evidence="4">
    <location>
        <begin position="24"/>
        <end position="28"/>
    </location>
    <ligand>
        <name>GTP</name>
        <dbReference type="ChEBI" id="CHEBI:37565"/>
    </ligand>
</feature>
<feature type="binding site" evidence="4">
    <location>
        <position position="142"/>
    </location>
    <ligand>
        <name>GTP</name>
        <dbReference type="ChEBI" id="CHEBI:37565"/>
    </ligand>
</feature>
<keyword evidence="4 6" id="KW-0131">Cell cycle</keyword>
<dbReference type="InterPro" id="IPR018316">
    <property type="entry name" value="Tubulin/FtsZ_2-layer-sand-dom"/>
</dbReference>
<protein>
    <recommendedName>
        <fullName evidence="4 5">Cell division protein FtsZ</fullName>
    </recommendedName>
</protein>
<name>A0AAU9F3D8_9BACT</name>
<keyword evidence="11" id="KW-1185">Reference proteome</keyword>
<dbReference type="RefSeq" id="WP_338602056.1">
    <property type="nucleotide sequence ID" value="NZ_AP028679.1"/>
</dbReference>
<keyword evidence="2 4" id="KW-0547">Nucleotide-binding</keyword>
<dbReference type="Gene3D" id="3.40.50.1440">
    <property type="entry name" value="Tubulin/FtsZ, GTPase domain"/>
    <property type="match status" value="1"/>
</dbReference>
<dbReference type="GO" id="GO:0051258">
    <property type="term" value="P:protein polymerization"/>
    <property type="evidence" value="ECO:0007669"/>
    <property type="project" value="UniProtKB-UniRule"/>
</dbReference>
<dbReference type="AlphaFoldDB" id="A0AAU9F3D8"/>
<dbReference type="InterPro" id="IPR020805">
    <property type="entry name" value="Cell_div_FtsZ_CS"/>
</dbReference>
<dbReference type="SUPFAM" id="SSF52490">
    <property type="entry name" value="Tubulin nucleotide-binding domain-like"/>
    <property type="match status" value="1"/>
</dbReference>
<dbReference type="GO" id="GO:0032153">
    <property type="term" value="C:cell division site"/>
    <property type="evidence" value="ECO:0007669"/>
    <property type="project" value="UniProtKB-UniRule"/>
</dbReference>
<keyword evidence="4 6" id="KW-0717">Septation</keyword>